<gene>
    <name evidence="1" type="ORF">ACFO3A_05855</name>
</gene>
<organism evidence="1 2">
    <name type="scientific">Comamonas nitrativorans</name>
    <dbReference type="NCBI Taxonomy" id="108437"/>
    <lineage>
        <taxon>Bacteria</taxon>
        <taxon>Pseudomonadati</taxon>
        <taxon>Pseudomonadota</taxon>
        <taxon>Betaproteobacteria</taxon>
        <taxon>Burkholderiales</taxon>
        <taxon>Comamonadaceae</taxon>
        <taxon>Comamonas</taxon>
    </lineage>
</organism>
<dbReference type="RefSeq" id="WP_377725010.1">
    <property type="nucleotide sequence ID" value="NZ_JBHSEW010000004.1"/>
</dbReference>
<accession>A0ABV9GUM9</accession>
<comment type="caution">
    <text evidence="1">The sequence shown here is derived from an EMBL/GenBank/DDBJ whole genome shotgun (WGS) entry which is preliminary data.</text>
</comment>
<name>A0ABV9GUM9_9BURK</name>
<keyword evidence="2" id="KW-1185">Reference proteome</keyword>
<evidence type="ECO:0000313" key="2">
    <source>
        <dbReference type="Proteomes" id="UP001595967"/>
    </source>
</evidence>
<evidence type="ECO:0000313" key="1">
    <source>
        <dbReference type="EMBL" id="MFC4621737.1"/>
    </source>
</evidence>
<dbReference type="EMBL" id="JBHSEW010000004">
    <property type="protein sequence ID" value="MFC4621737.1"/>
    <property type="molecule type" value="Genomic_DNA"/>
</dbReference>
<sequence>MAPGLPLVAERSERVRELLAEGIEPRVLVVLVNNREVGWLIDAKRILAIWHNIGTEPPESKTAASRRLFQTLDLQGNSGRGERIRTSGLYVPNAFVLSIKSMGCMMESIIWDTSGTRADGYYHKTRRTAVASQGQAPWLPCSVKNLLI</sequence>
<reference evidence="2" key="1">
    <citation type="journal article" date="2019" name="Int. J. Syst. Evol. Microbiol.">
        <title>The Global Catalogue of Microorganisms (GCM) 10K type strain sequencing project: providing services to taxonomists for standard genome sequencing and annotation.</title>
        <authorList>
            <consortium name="The Broad Institute Genomics Platform"/>
            <consortium name="The Broad Institute Genome Sequencing Center for Infectious Disease"/>
            <person name="Wu L."/>
            <person name="Ma J."/>
        </authorList>
    </citation>
    <scope>NUCLEOTIDE SEQUENCE [LARGE SCALE GENOMIC DNA]</scope>
    <source>
        <strain evidence="2">JCM 11650</strain>
    </source>
</reference>
<protein>
    <submittedName>
        <fullName evidence="1">Uncharacterized protein</fullName>
    </submittedName>
</protein>
<proteinExistence type="predicted"/>
<dbReference type="Proteomes" id="UP001595967">
    <property type="component" value="Unassembled WGS sequence"/>
</dbReference>